<keyword evidence="2" id="KW-1133">Transmembrane helix</keyword>
<comment type="caution">
    <text evidence="4">The sequence shown here is derived from an EMBL/GenBank/DDBJ whole genome shotgun (WGS) entry which is preliminary data.</text>
</comment>
<dbReference type="InterPro" id="IPR025241">
    <property type="entry name" value="DUF4190"/>
</dbReference>
<protein>
    <recommendedName>
        <fullName evidence="3">DUF4190 domain-containing protein</fullName>
    </recommendedName>
</protein>
<evidence type="ECO:0000313" key="5">
    <source>
        <dbReference type="Proteomes" id="UP000605992"/>
    </source>
</evidence>
<feature type="compositionally biased region" description="Gly residues" evidence="1">
    <location>
        <begin position="9"/>
        <end position="20"/>
    </location>
</feature>
<feature type="transmembrane region" description="Helical" evidence="2">
    <location>
        <begin position="87"/>
        <end position="113"/>
    </location>
</feature>
<accession>A0A8J3XV77</accession>
<keyword evidence="5" id="KW-1185">Reference proteome</keyword>
<name>A0A8J3XV77_9ACTN</name>
<dbReference type="AlphaFoldDB" id="A0A8J3XV77"/>
<proteinExistence type="predicted"/>
<evidence type="ECO:0000259" key="3">
    <source>
        <dbReference type="Pfam" id="PF13828"/>
    </source>
</evidence>
<dbReference type="EMBL" id="BOOR01000012">
    <property type="protein sequence ID" value="GII54004.1"/>
    <property type="molecule type" value="Genomic_DNA"/>
</dbReference>
<reference evidence="4" key="1">
    <citation type="submission" date="2021-01" db="EMBL/GenBank/DDBJ databases">
        <title>Whole genome shotgun sequence of Planotetraspora thailandica NBRC 104271.</title>
        <authorList>
            <person name="Komaki H."/>
            <person name="Tamura T."/>
        </authorList>
    </citation>
    <scope>NUCLEOTIDE SEQUENCE</scope>
    <source>
        <strain evidence="4">NBRC 104271</strain>
    </source>
</reference>
<feature type="domain" description="DUF4190" evidence="3">
    <location>
        <begin position="45"/>
        <end position="105"/>
    </location>
</feature>
<evidence type="ECO:0000256" key="1">
    <source>
        <dbReference type="SAM" id="MobiDB-lite"/>
    </source>
</evidence>
<organism evidence="4 5">
    <name type="scientific">Planotetraspora thailandica</name>
    <dbReference type="NCBI Taxonomy" id="487172"/>
    <lineage>
        <taxon>Bacteria</taxon>
        <taxon>Bacillati</taxon>
        <taxon>Actinomycetota</taxon>
        <taxon>Actinomycetes</taxon>
        <taxon>Streptosporangiales</taxon>
        <taxon>Streptosporangiaceae</taxon>
        <taxon>Planotetraspora</taxon>
    </lineage>
</organism>
<evidence type="ECO:0000313" key="4">
    <source>
        <dbReference type="EMBL" id="GII54004.1"/>
    </source>
</evidence>
<dbReference type="Proteomes" id="UP000605992">
    <property type="component" value="Unassembled WGS sequence"/>
</dbReference>
<evidence type="ECO:0000256" key="2">
    <source>
        <dbReference type="SAM" id="Phobius"/>
    </source>
</evidence>
<sequence>MTYGTEPGATGGLGGHGTPPGEGHAGEGFPPSAPDPYGRPPRSGLAVATLVLGVAGLIMCGLPALFGAITGHLALRHIRRTDAGGRGMALTGLTLSYFALFIWIITVFVLQALSSFGPPPAGV</sequence>
<keyword evidence="2" id="KW-0812">Transmembrane</keyword>
<keyword evidence="2" id="KW-0472">Membrane</keyword>
<dbReference type="RefSeq" id="WP_203944224.1">
    <property type="nucleotide sequence ID" value="NZ_BOOR01000012.1"/>
</dbReference>
<feature type="region of interest" description="Disordered" evidence="1">
    <location>
        <begin position="1"/>
        <end position="40"/>
    </location>
</feature>
<gene>
    <name evidence="4" type="ORF">Pth03_23930</name>
</gene>
<dbReference type="Pfam" id="PF13828">
    <property type="entry name" value="DUF4190"/>
    <property type="match status" value="1"/>
</dbReference>
<feature type="transmembrane region" description="Helical" evidence="2">
    <location>
        <begin position="45"/>
        <end position="75"/>
    </location>
</feature>